<dbReference type="Pfam" id="PF06386">
    <property type="entry name" value="GvpL_GvpF"/>
    <property type="match status" value="1"/>
</dbReference>
<organism evidence="4 5">
    <name type="scientific">Thalassobacillus cyri</name>
    <dbReference type="NCBI Taxonomy" id="571932"/>
    <lineage>
        <taxon>Bacteria</taxon>
        <taxon>Bacillati</taxon>
        <taxon>Bacillota</taxon>
        <taxon>Bacilli</taxon>
        <taxon>Bacillales</taxon>
        <taxon>Bacillaceae</taxon>
        <taxon>Thalassobacillus</taxon>
    </lineage>
</organism>
<comment type="subcellular location">
    <subcellularLocation>
        <location evidence="2">Gas vesicle</location>
    </subcellularLocation>
</comment>
<dbReference type="OrthoDB" id="146444at2"/>
<dbReference type="Proteomes" id="UP000198584">
    <property type="component" value="Unassembled WGS sequence"/>
</dbReference>
<comment type="similarity">
    <text evidence="3">Belongs to the gas vesicle GvpF/GvpL family.</text>
</comment>
<dbReference type="GO" id="GO:0031412">
    <property type="term" value="P:gas vesicle organization"/>
    <property type="evidence" value="ECO:0007669"/>
    <property type="project" value="InterPro"/>
</dbReference>
<protein>
    <submittedName>
        <fullName evidence="4">Gas vesicle synthesis protein GvpL/GvpF</fullName>
    </submittedName>
</protein>
<name>A0A1H4GDJ7_9BACI</name>
<reference evidence="4 5" key="1">
    <citation type="submission" date="2016-10" db="EMBL/GenBank/DDBJ databases">
        <authorList>
            <person name="de Groot N.N."/>
        </authorList>
    </citation>
    <scope>NUCLEOTIDE SEQUENCE [LARGE SCALE GENOMIC DNA]</scope>
    <source>
        <strain evidence="4 5">CCM7597</strain>
    </source>
</reference>
<evidence type="ECO:0000313" key="5">
    <source>
        <dbReference type="Proteomes" id="UP000198584"/>
    </source>
</evidence>
<sequence>MAELIYLYGIIPTNEKSTTPLPSFKGLDDEHDVHTLSFDGIDAVVCNLEESEYNQSALEEKTSDVEWLHEKAFHHHEAVTKLHEKYTIIPMKFSTIYSGYESLESTIKEHHKKMSDLLAWLSDKEEWNLKIYCDNEALRERTSAHNLTIEEKKKEIDQMSPGRQYLEKRKLDHLIDQELEKDKETYSSRIHDQLASYSEKTDIKKNWSKDVTGRSDEMCWNSVYLLKEANVEDFLSQVKHLQEVWKETGFQFELTGPWPAYHFAKLT</sequence>
<keyword evidence="5" id="KW-1185">Reference proteome</keyword>
<accession>A0A1H4GDJ7</accession>
<dbReference type="EMBL" id="FNQR01000015">
    <property type="protein sequence ID" value="SEB07351.1"/>
    <property type="molecule type" value="Genomic_DNA"/>
</dbReference>
<dbReference type="PANTHER" id="PTHR36852:SF1">
    <property type="entry name" value="PROTEIN GVPL 2"/>
    <property type="match status" value="1"/>
</dbReference>
<evidence type="ECO:0000256" key="2">
    <source>
        <dbReference type="ARBA" id="ARBA00035108"/>
    </source>
</evidence>
<dbReference type="InterPro" id="IPR009430">
    <property type="entry name" value="GvpL/GvpF"/>
</dbReference>
<dbReference type="AlphaFoldDB" id="A0A1H4GDJ7"/>
<evidence type="ECO:0000256" key="1">
    <source>
        <dbReference type="ARBA" id="ARBA00022987"/>
    </source>
</evidence>
<evidence type="ECO:0000256" key="3">
    <source>
        <dbReference type="ARBA" id="ARBA00035643"/>
    </source>
</evidence>
<dbReference type="RefSeq" id="WP_093045969.1">
    <property type="nucleotide sequence ID" value="NZ_FNQR01000015.1"/>
</dbReference>
<dbReference type="STRING" id="571932.SAMN05421743_11540"/>
<dbReference type="GO" id="GO:0031411">
    <property type="term" value="C:gas vesicle"/>
    <property type="evidence" value="ECO:0007669"/>
    <property type="project" value="UniProtKB-SubCell"/>
</dbReference>
<proteinExistence type="inferred from homology"/>
<gene>
    <name evidence="4" type="ORF">SAMN05421743_11540</name>
</gene>
<keyword evidence="1" id="KW-0304">Gas vesicle</keyword>
<evidence type="ECO:0000313" key="4">
    <source>
        <dbReference type="EMBL" id="SEB07351.1"/>
    </source>
</evidence>
<dbReference type="PANTHER" id="PTHR36852">
    <property type="entry name" value="PROTEIN GVPL 2"/>
    <property type="match status" value="1"/>
</dbReference>